<comment type="similarity">
    <text evidence="1">Belongs to the glycosyltransferase 2 family.</text>
</comment>
<sequence length="252" mass="27663">MLTTISPTKPVVLPHFVLVTDCTVIVPTYNEAENIGQLIPRILEHDRFRVLVVDDGSPDGTGELVAEMAHNEPRIGLLRRPGKLGLGSAYIAGFQRALAEGAEFIFEMDADFSHDPGYLPGLLAAAEAGADLVLGSRYVAGGGTTDWGPGRQLISRGGNLYAGLILGLPVADATGGFRCYRRQVLERLDLSRIRSNGYGFQVEMVYRVLQAGFTIREVPIIFPDRRVGRSKMSRRIVLEALINVWKLRFGRI</sequence>
<dbReference type="PANTHER" id="PTHR43398:SF1">
    <property type="entry name" value="DOLICHOL-PHOSPHATE MANNOSYLTRANSFERASE SUBUNIT 1"/>
    <property type="match status" value="1"/>
</dbReference>
<comment type="caution">
    <text evidence="5">The sequence shown here is derived from an EMBL/GenBank/DDBJ whole genome shotgun (WGS) entry which is preliminary data.</text>
</comment>
<name>A0ABS4DCI4_9CHLR</name>
<proteinExistence type="inferred from homology"/>
<dbReference type="PANTHER" id="PTHR43398">
    <property type="entry name" value="DOLICHOL-PHOSPHATE MANNOSYLTRANSFERASE SUBUNIT 1"/>
    <property type="match status" value="1"/>
</dbReference>
<reference evidence="5 6" key="1">
    <citation type="submission" date="2021-03" db="EMBL/GenBank/DDBJ databases">
        <authorList>
            <person name="Grouzdev D.S."/>
        </authorList>
    </citation>
    <scope>NUCLEOTIDE SEQUENCE [LARGE SCALE GENOMIC DNA]</scope>
    <source>
        <strain evidence="5 6">M50-1</strain>
    </source>
</reference>
<keyword evidence="6" id="KW-1185">Reference proteome</keyword>
<dbReference type="InterPro" id="IPR039528">
    <property type="entry name" value="DPM1-like"/>
</dbReference>
<dbReference type="Pfam" id="PF00535">
    <property type="entry name" value="Glycos_transf_2"/>
    <property type="match status" value="1"/>
</dbReference>
<dbReference type="RefSeq" id="WP_135479373.1">
    <property type="nucleotide sequence ID" value="NZ_SIJK02000029.1"/>
</dbReference>
<evidence type="ECO:0000313" key="5">
    <source>
        <dbReference type="EMBL" id="MBP1467153.1"/>
    </source>
</evidence>
<keyword evidence="3" id="KW-0808">Transferase</keyword>
<evidence type="ECO:0000256" key="2">
    <source>
        <dbReference type="ARBA" id="ARBA00022676"/>
    </source>
</evidence>
<keyword evidence="2" id="KW-0328">Glycosyltransferase</keyword>
<dbReference type="InterPro" id="IPR029044">
    <property type="entry name" value="Nucleotide-diphossugar_trans"/>
</dbReference>
<evidence type="ECO:0000259" key="4">
    <source>
        <dbReference type="Pfam" id="PF00535"/>
    </source>
</evidence>
<dbReference type="Proteomes" id="UP001193081">
    <property type="component" value="Unassembled WGS sequence"/>
</dbReference>
<protein>
    <submittedName>
        <fullName evidence="5">Polyprenol monophosphomannose synthase</fullName>
    </submittedName>
</protein>
<dbReference type="CDD" id="cd06442">
    <property type="entry name" value="DPM1_like"/>
    <property type="match status" value="1"/>
</dbReference>
<accession>A0ABS4DCI4</accession>
<dbReference type="InterPro" id="IPR001173">
    <property type="entry name" value="Glyco_trans_2-like"/>
</dbReference>
<organism evidence="5 6">
    <name type="scientific">Candidatus Chloroploca mongolica</name>
    <dbReference type="NCBI Taxonomy" id="2528176"/>
    <lineage>
        <taxon>Bacteria</taxon>
        <taxon>Bacillati</taxon>
        <taxon>Chloroflexota</taxon>
        <taxon>Chloroflexia</taxon>
        <taxon>Chloroflexales</taxon>
        <taxon>Chloroflexineae</taxon>
        <taxon>Oscillochloridaceae</taxon>
        <taxon>Candidatus Chloroploca</taxon>
    </lineage>
</organism>
<evidence type="ECO:0000256" key="1">
    <source>
        <dbReference type="ARBA" id="ARBA00006739"/>
    </source>
</evidence>
<evidence type="ECO:0000313" key="6">
    <source>
        <dbReference type="Proteomes" id="UP001193081"/>
    </source>
</evidence>
<dbReference type="SUPFAM" id="SSF53448">
    <property type="entry name" value="Nucleotide-diphospho-sugar transferases"/>
    <property type="match status" value="1"/>
</dbReference>
<gene>
    <name evidence="5" type="ORF">EYB53_015675</name>
</gene>
<dbReference type="Gene3D" id="3.90.550.10">
    <property type="entry name" value="Spore Coat Polysaccharide Biosynthesis Protein SpsA, Chain A"/>
    <property type="match status" value="1"/>
</dbReference>
<evidence type="ECO:0000256" key="3">
    <source>
        <dbReference type="ARBA" id="ARBA00022679"/>
    </source>
</evidence>
<dbReference type="EMBL" id="SIJK02000029">
    <property type="protein sequence ID" value="MBP1467153.1"/>
    <property type="molecule type" value="Genomic_DNA"/>
</dbReference>
<feature type="domain" description="Glycosyltransferase 2-like" evidence="4">
    <location>
        <begin position="23"/>
        <end position="188"/>
    </location>
</feature>